<reference evidence="1" key="1">
    <citation type="submission" date="2014-05" db="EMBL/GenBank/DDBJ databases">
        <authorList>
            <person name="Chronopoulou M."/>
        </authorList>
    </citation>
    <scope>NUCLEOTIDE SEQUENCE</scope>
    <source>
        <tissue evidence="1">Whole organism</tissue>
    </source>
</reference>
<dbReference type="AlphaFoldDB" id="A0A0K2SYC5"/>
<evidence type="ECO:0000313" key="1">
    <source>
        <dbReference type="EMBL" id="CDW18352.1"/>
    </source>
</evidence>
<name>A0A0K2SYC5_LEPSM</name>
<organism evidence="1">
    <name type="scientific">Lepeophtheirus salmonis</name>
    <name type="common">Salmon louse</name>
    <name type="synonym">Caligus salmonis</name>
    <dbReference type="NCBI Taxonomy" id="72036"/>
    <lineage>
        <taxon>Eukaryota</taxon>
        <taxon>Metazoa</taxon>
        <taxon>Ecdysozoa</taxon>
        <taxon>Arthropoda</taxon>
        <taxon>Crustacea</taxon>
        <taxon>Multicrustacea</taxon>
        <taxon>Hexanauplia</taxon>
        <taxon>Copepoda</taxon>
        <taxon>Siphonostomatoida</taxon>
        <taxon>Caligidae</taxon>
        <taxon>Lepeophtheirus</taxon>
    </lineage>
</organism>
<dbReference type="EMBL" id="HACA01000991">
    <property type="protein sequence ID" value="CDW18352.1"/>
    <property type="molecule type" value="Transcribed_RNA"/>
</dbReference>
<proteinExistence type="predicted"/>
<sequence>MPILHWSFTFGYTITHVYDSCLTSTTLFNIDVIVDEWLDVLSKSVFLVQ</sequence>
<accession>A0A0K2SYC5</accession>
<protein>
    <submittedName>
        <fullName evidence="1">Uncharacterized protein</fullName>
    </submittedName>
</protein>